<feature type="domain" description="LysM" evidence="1">
    <location>
        <begin position="140"/>
        <end position="185"/>
    </location>
</feature>
<name>A0A9D2MP82_9FIRM</name>
<dbReference type="CDD" id="cd00118">
    <property type="entry name" value="LysM"/>
    <property type="match status" value="1"/>
</dbReference>
<comment type="caution">
    <text evidence="2">The sequence shown here is derived from an EMBL/GenBank/DDBJ whole genome shotgun (WGS) entry which is preliminary data.</text>
</comment>
<dbReference type="Pfam" id="PF01476">
    <property type="entry name" value="LysM"/>
    <property type="match status" value="1"/>
</dbReference>
<protein>
    <submittedName>
        <fullName evidence="2">SafA/ExsA family spore coat assembly protein</fullName>
    </submittedName>
</protein>
<reference evidence="2" key="1">
    <citation type="journal article" date="2021" name="PeerJ">
        <title>Extensive microbial diversity within the chicken gut microbiome revealed by metagenomics and culture.</title>
        <authorList>
            <person name="Gilroy R."/>
            <person name="Ravi A."/>
            <person name="Getino M."/>
            <person name="Pursley I."/>
            <person name="Horton D.L."/>
            <person name="Alikhan N.F."/>
            <person name="Baker D."/>
            <person name="Gharbi K."/>
            <person name="Hall N."/>
            <person name="Watson M."/>
            <person name="Adriaenssens E.M."/>
            <person name="Foster-Nyarko E."/>
            <person name="Jarju S."/>
            <person name="Secka A."/>
            <person name="Antonio M."/>
            <person name="Oren A."/>
            <person name="Chaudhuri R.R."/>
            <person name="La Ragione R."/>
            <person name="Hildebrand F."/>
            <person name="Pallen M.J."/>
        </authorList>
    </citation>
    <scope>NUCLEOTIDE SEQUENCE</scope>
    <source>
        <strain evidence="2">CHK192-8294</strain>
    </source>
</reference>
<organism evidence="2 3">
    <name type="scientific">Candidatus Flavonifractor intestinigallinarum</name>
    <dbReference type="NCBI Taxonomy" id="2838586"/>
    <lineage>
        <taxon>Bacteria</taxon>
        <taxon>Bacillati</taxon>
        <taxon>Bacillota</taxon>
        <taxon>Clostridia</taxon>
        <taxon>Eubacteriales</taxon>
        <taxon>Oscillospiraceae</taxon>
        <taxon>Flavonifractor</taxon>
    </lineage>
</organism>
<evidence type="ECO:0000259" key="1">
    <source>
        <dbReference type="PROSITE" id="PS51782"/>
    </source>
</evidence>
<accession>A0A9D2MP82</accession>
<dbReference type="InterPro" id="IPR018392">
    <property type="entry name" value="LysM"/>
</dbReference>
<dbReference type="InterPro" id="IPR036779">
    <property type="entry name" value="LysM_dom_sf"/>
</dbReference>
<dbReference type="PROSITE" id="PS51782">
    <property type="entry name" value="LYSM"/>
    <property type="match status" value="1"/>
</dbReference>
<dbReference type="Pfam" id="PF07157">
    <property type="entry name" value="DNA_circ_N"/>
    <property type="match status" value="1"/>
</dbReference>
<dbReference type="Gene3D" id="3.10.350.10">
    <property type="entry name" value="LysM domain"/>
    <property type="match status" value="1"/>
</dbReference>
<reference evidence="2" key="2">
    <citation type="submission" date="2021-04" db="EMBL/GenBank/DDBJ databases">
        <authorList>
            <person name="Gilroy R."/>
        </authorList>
    </citation>
    <scope>NUCLEOTIDE SEQUENCE</scope>
    <source>
        <strain evidence="2">CHK192-8294</strain>
    </source>
</reference>
<evidence type="ECO:0000313" key="2">
    <source>
        <dbReference type="EMBL" id="HJB80768.1"/>
    </source>
</evidence>
<sequence>MRYKNYVWPHNPRVYSISFKRKVGVKEVPFGHYAMQDLGPSYRIMRGEGEFVGEGAYDEFKKLATVFYNEGPGLLVHPVWQTANAYFVELSLSQEPRADYVKYTFTFWEEFDGHSTGTRVTTASVGTTGGTAQAGSSGEQWYTVVRGDTLWGIARRYGVGLADLISLNPQIKNPNLIYPGQKVRVT</sequence>
<dbReference type="SUPFAM" id="SSF54106">
    <property type="entry name" value="LysM domain"/>
    <property type="match status" value="1"/>
</dbReference>
<dbReference type="SMART" id="SM00257">
    <property type="entry name" value="LysM"/>
    <property type="match status" value="1"/>
</dbReference>
<dbReference type="AlphaFoldDB" id="A0A9D2MP82"/>
<evidence type="ECO:0000313" key="3">
    <source>
        <dbReference type="Proteomes" id="UP000823921"/>
    </source>
</evidence>
<dbReference type="EMBL" id="DWXO01000070">
    <property type="protein sequence ID" value="HJB80768.1"/>
    <property type="molecule type" value="Genomic_DNA"/>
</dbReference>
<dbReference type="Proteomes" id="UP000823921">
    <property type="component" value="Unassembled WGS sequence"/>
</dbReference>
<proteinExistence type="predicted"/>
<dbReference type="InterPro" id="IPR014248">
    <property type="entry name" value="Spore_coat_assembly_SafA"/>
</dbReference>
<dbReference type="InterPro" id="IPR009826">
    <property type="entry name" value="DNA_circ_N"/>
</dbReference>
<dbReference type="NCBIfam" id="TIGR02899">
    <property type="entry name" value="spore_safA"/>
    <property type="match status" value="1"/>
</dbReference>
<gene>
    <name evidence="2" type="primary">safA</name>
    <name evidence="2" type="ORF">H9712_07265</name>
</gene>